<feature type="compositionally biased region" description="Acidic residues" evidence="6">
    <location>
        <begin position="735"/>
        <end position="745"/>
    </location>
</feature>
<feature type="region of interest" description="Disordered" evidence="6">
    <location>
        <begin position="497"/>
        <end position="519"/>
    </location>
</feature>
<feature type="region of interest" description="Disordered" evidence="6">
    <location>
        <begin position="670"/>
        <end position="746"/>
    </location>
</feature>
<dbReference type="GO" id="GO:0043596">
    <property type="term" value="C:nuclear replication fork"/>
    <property type="evidence" value="ECO:0007669"/>
    <property type="project" value="TreeGrafter"/>
</dbReference>
<dbReference type="InterPro" id="IPR019734">
    <property type="entry name" value="TPR_rpt"/>
</dbReference>
<dbReference type="InterPro" id="IPR052311">
    <property type="entry name" value="MMS22L-TONSL_complex_comp"/>
</dbReference>
<evidence type="ECO:0000313" key="7">
    <source>
        <dbReference type="EMBL" id="KAG7153897.1"/>
    </source>
</evidence>
<keyword evidence="5" id="KW-0802">TPR repeat</keyword>
<dbReference type="InterPro" id="IPR002110">
    <property type="entry name" value="Ankyrin_rpt"/>
</dbReference>
<name>A0A8J5J685_HOMAM</name>
<feature type="repeat" description="ANK" evidence="4">
    <location>
        <begin position="589"/>
        <end position="621"/>
    </location>
</feature>
<dbReference type="SMART" id="SM00248">
    <property type="entry name" value="ANK"/>
    <property type="match status" value="3"/>
</dbReference>
<feature type="repeat" description="TPR" evidence="5">
    <location>
        <begin position="245"/>
        <end position="278"/>
    </location>
</feature>
<dbReference type="PROSITE" id="PS50297">
    <property type="entry name" value="ANK_REP_REGION"/>
    <property type="match status" value="3"/>
</dbReference>
<dbReference type="PANTHER" id="PTHR46358">
    <property type="entry name" value="TONSOKU-LIKE PROTEIN"/>
    <property type="match status" value="1"/>
</dbReference>
<sequence length="1414" mass="157793">MSEITRLEREKRRAESKENLSEVAILSNLLGKELQQAGDYEGALLQYREEKALHEALGNTIGVAVSHRWLGEVYCEMGQWNKALQHQQRHLSLAKEVGSLVEEQRAYATIGRTHLQKAETCGNNDQEKEQAAALLEAEKSFLRSLLTCEHLKGNVDSQEHSQMRCRLYLNLGLVLDNRGNAKKAKDFIGQALELCSSHNLDEDAQRCHFALGSILLREGILTDALHEGQKSLALSTKIRNKALQCENYSFLAHVYLANQDYESAKRCFYKAYKLKHPDLEDRKRIENNLKTLVTMCTADDSLLILGETDGDEKLKLYEKLGDGSALLGLYSQAVEYYQKMLDLAVKLGKDPSFLVPIYLSLGRTYFDNKQYKEAKEFYLKENDSLVSDNYSEACKSLINIAVTSEELGENFETISVTYQQARELAVKANSPKLETYVLRLHSSVKDLPELVKVSLIKDMNRLIEENDLEPEVELSEEETESEDEVDLDLVCFSDSDAEQENFDRPRQSRQKSFAVRRNEKGETPLHKACIDGNLIMVKKLIKQGHPLNPRDNCGWLPLHEAANHGFYDIVLELIEAGAWISDRGGKQCDGITPLHDAAACGNFEVVRLLISKGASVIAKTDEGDTPLESLVKYRMRTKLSQREKEECILLETEIKDRRCLAGHKISELHEESTITQDDKNECSNSQRKKNGEKIDSSYSRSKLQRSESSYSCRSRGWGDTSLNRSGRLRSRGVTDIEEESEDDELPSASLNLIEEMTMPMDSLTREDDIGNGEDSEEFLNPLLEDLYQEKSSATKTYLSAIGSVGSATRRAELQKNSSSERVLKKDKKVALVLEEDYVEDDWLEDDIGIFTKKRKRTEKFEFDYKDSKKEKRISPDTNSRRESLSFSKRVRQTKLTPIVQRYSNSANETSMLDVLEDQAEVGLTKNVSTSSETNVTVNSRSRKDNGSPSSIISGTPAVGGGALRLRVRVKDRLLLVPVANAGQGRTVGWLAEEVTRRYYQLVGLRPHLTLTTQDGAVLDPSDPISLVFPTEQAELQAQVKGWDLPPLSDRYTQACQALGCIPIPSLSSVLNHTETSTTLDLSHVRRLTVLQLHPVLRAIQYQQNLRSLSICNCRLGDDGFLHLLEALPSVPSLEILNLRASGITTSSFLNFTEAITTDKLSLKILSSLDFSYNTFSGAKVSNIRSLFSLPVLTALSLKNCCLSLSGEQQLPLITSVNLKSLSLDYNTICGTALASLLSCVAQVSVLTLSGLNCKTNEPSEGNASLGAALSCILGAGEECPLQHLDLSSCNLVNADLEDISSYLYRCPYLTTINIAHNPGLTSFSVSALLNELTTNIILPLATLSLHGNRSVAFDLKNKIVSTLKHKAATKYAITKLSYSCVDNDTDIQDLWRSQHQHRASISRIGSEVFLSYSN</sequence>
<dbReference type="Pfam" id="PF00023">
    <property type="entry name" value="Ank"/>
    <property type="match status" value="1"/>
</dbReference>
<feature type="repeat" description="ANK" evidence="4">
    <location>
        <begin position="553"/>
        <end position="585"/>
    </location>
</feature>
<dbReference type="PROSITE" id="PS50088">
    <property type="entry name" value="ANK_REPEAT"/>
    <property type="match status" value="3"/>
</dbReference>
<dbReference type="Proteomes" id="UP000747542">
    <property type="component" value="Unassembled WGS sequence"/>
</dbReference>
<dbReference type="GO" id="GO:0000724">
    <property type="term" value="P:double-strand break repair via homologous recombination"/>
    <property type="evidence" value="ECO:0007669"/>
    <property type="project" value="TreeGrafter"/>
</dbReference>
<dbReference type="OrthoDB" id="273147at2759"/>
<comment type="caution">
    <text evidence="7">The sequence shown here is derived from an EMBL/GenBank/DDBJ whole genome shotgun (WGS) entry which is preliminary data.</text>
</comment>
<gene>
    <name evidence="7" type="primary">tonsl-L</name>
    <name evidence="7" type="ORF">Hamer_G017718</name>
</gene>
<dbReference type="EMBL" id="JAHLQT010046276">
    <property type="protein sequence ID" value="KAG7153897.1"/>
    <property type="molecule type" value="Genomic_DNA"/>
</dbReference>
<evidence type="ECO:0000256" key="1">
    <source>
        <dbReference type="ARBA" id="ARBA00004123"/>
    </source>
</evidence>
<feature type="compositionally biased region" description="Low complexity" evidence="6">
    <location>
        <begin position="926"/>
        <end position="939"/>
    </location>
</feature>
<dbReference type="Pfam" id="PF13181">
    <property type="entry name" value="TPR_8"/>
    <property type="match status" value="3"/>
</dbReference>
<dbReference type="PROSITE" id="PS50005">
    <property type="entry name" value="TPR"/>
    <property type="match status" value="1"/>
</dbReference>
<feature type="region of interest" description="Disordered" evidence="6">
    <location>
        <begin position="925"/>
        <end position="955"/>
    </location>
</feature>
<dbReference type="GO" id="GO:0031297">
    <property type="term" value="P:replication fork processing"/>
    <property type="evidence" value="ECO:0007669"/>
    <property type="project" value="TreeGrafter"/>
</dbReference>
<organism evidence="7 8">
    <name type="scientific">Homarus americanus</name>
    <name type="common">American lobster</name>
    <dbReference type="NCBI Taxonomy" id="6706"/>
    <lineage>
        <taxon>Eukaryota</taxon>
        <taxon>Metazoa</taxon>
        <taxon>Ecdysozoa</taxon>
        <taxon>Arthropoda</taxon>
        <taxon>Crustacea</taxon>
        <taxon>Multicrustacea</taxon>
        <taxon>Malacostraca</taxon>
        <taxon>Eumalacostraca</taxon>
        <taxon>Eucarida</taxon>
        <taxon>Decapoda</taxon>
        <taxon>Pleocyemata</taxon>
        <taxon>Astacidea</taxon>
        <taxon>Nephropoidea</taxon>
        <taxon>Nephropidae</taxon>
        <taxon>Homarus</taxon>
    </lineage>
</organism>
<evidence type="ECO:0000256" key="4">
    <source>
        <dbReference type="PROSITE-ProRule" id="PRU00023"/>
    </source>
</evidence>
<evidence type="ECO:0000256" key="5">
    <source>
        <dbReference type="PROSITE-ProRule" id="PRU00339"/>
    </source>
</evidence>
<proteinExistence type="predicted"/>
<evidence type="ECO:0000313" key="8">
    <source>
        <dbReference type="Proteomes" id="UP000747542"/>
    </source>
</evidence>
<feature type="compositionally biased region" description="Basic and acidic residues" evidence="6">
    <location>
        <begin position="670"/>
        <end position="681"/>
    </location>
</feature>
<dbReference type="PANTHER" id="PTHR46358:SF1">
    <property type="entry name" value="TONSOKU-LIKE PROTEIN"/>
    <property type="match status" value="1"/>
</dbReference>
<reference evidence="7" key="1">
    <citation type="journal article" date="2021" name="Sci. Adv.">
        <title>The American lobster genome reveals insights on longevity, neural, and immune adaptations.</title>
        <authorList>
            <person name="Polinski J.M."/>
            <person name="Zimin A.V."/>
            <person name="Clark K.F."/>
            <person name="Kohn A.B."/>
            <person name="Sadowski N."/>
            <person name="Timp W."/>
            <person name="Ptitsyn A."/>
            <person name="Khanna P."/>
            <person name="Romanova D.Y."/>
            <person name="Williams P."/>
            <person name="Greenwood S.J."/>
            <person name="Moroz L.L."/>
            <person name="Walt D.R."/>
            <person name="Bodnar A.G."/>
        </authorList>
    </citation>
    <scope>NUCLEOTIDE SEQUENCE</scope>
    <source>
        <strain evidence="7">GMGI-L3</strain>
    </source>
</reference>
<accession>A0A8J5J685</accession>
<keyword evidence="2" id="KW-0677">Repeat</keyword>
<evidence type="ECO:0000256" key="3">
    <source>
        <dbReference type="ARBA" id="ARBA00023242"/>
    </source>
</evidence>
<feature type="compositionally biased region" description="Basic and acidic residues" evidence="6">
    <location>
        <begin position="866"/>
        <end position="883"/>
    </location>
</feature>
<feature type="compositionally biased region" description="Polar residues" evidence="6">
    <location>
        <begin position="696"/>
        <end position="712"/>
    </location>
</feature>
<dbReference type="SMART" id="SM00028">
    <property type="entry name" value="TPR"/>
    <property type="match status" value="6"/>
</dbReference>
<comment type="subcellular location">
    <subcellularLocation>
        <location evidence="1">Nucleus</location>
    </subcellularLocation>
</comment>
<keyword evidence="3" id="KW-0539">Nucleus</keyword>
<feature type="region of interest" description="Disordered" evidence="6">
    <location>
        <begin position="866"/>
        <end position="885"/>
    </location>
</feature>
<protein>
    <submittedName>
        <fullName evidence="7">Tonsoku-like protein-like</fullName>
    </submittedName>
</protein>
<dbReference type="Pfam" id="PF12796">
    <property type="entry name" value="Ank_2"/>
    <property type="match status" value="1"/>
</dbReference>
<evidence type="ECO:0000256" key="2">
    <source>
        <dbReference type="ARBA" id="ARBA00022737"/>
    </source>
</evidence>
<keyword evidence="8" id="KW-1185">Reference proteome</keyword>
<feature type="repeat" description="ANK" evidence="4">
    <location>
        <begin position="520"/>
        <end position="552"/>
    </location>
</feature>
<evidence type="ECO:0000256" key="6">
    <source>
        <dbReference type="SAM" id="MobiDB-lite"/>
    </source>
</evidence>
<keyword evidence="4" id="KW-0040">ANK repeat</keyword>